<evidence type="ECO:0000313" key="1">
    <source>
        <dbReference type="EMBL" id="CAH6718820.1"/>
    </source>
</evidence>
<organism evidence="1 2">
    <name type="scientific">[Candida] jaroonii</name>
    <dbReference type="NCBI Taxonomy" id="467808"/>
    <lineage>
        <taxon>Eukaryota</taxon>
        <taxon>Fungi</taxon>
        <taxon>Dikarya</taxon>
        <taxon>Ascomycota</taxon>
        <taxon>Saccharomycotina</taxon>
        <taxon>Pichiomycetes</taxon>
        <taxon>Debaryomycetaceae</taxon>
        <taxon>Yamadazyma</taxon>
    </lineage>
</organism>
<dbReference type="EMBL" id="CALSDN010000001">
    <property type="protein sequence ID" value="CAH6718820.1"/>
    <property type="molecule type" value="Genomic_DNA"/>
</dbReference>
<protein>
    <submittedName>
        <fullName evidence="1">Uncharacterized protein</fullName>
    </submittedName>
</protein>
<sequence length="725" mass="83778">MLKLSHTQKPSTGLILPYIRCLHILKTKRRGQSFNIILNSYFSRAKSNNIFPKRIVDFIKQETSYIAEKFTEHEELAPNTFDKNIHETLKPSIKLEIKNCIDDYTRFVKILHYNPVDILPSVYIHYLETLKVSVDDPIRKLTVERLCHYGLYDYIWKCLINETSTINDIEEIIDEMGNSLERNNNLSVGLFRSLIASQHFVPNQSLKSVILDATCHNFSLPKDEILKALELLEAKNFTSRMPENQWEWLLVNRELLRTRQRLHDFISPSTLPGWFTFLTENTKVTSKDTFLDIIHAGKSLEINDRDLSNVLELNVLSVNDLMKLVRENYLISSGINSSLTKLVELCIKENAEEALCEILSGYSKSVRPSVLSAALCYLHKSGSTESDHILNLVFHESFEMERVNIFGTFLKNCVPFDECSPMIHKAVISIHQTEGFPLFLRNKFTIHSEQKGEILDLYKSFIQSVPLSTKIILELMRNISIRNRIYDDSIVSTLFKKAFEKLSIIDDSFPDLKTKRKFTSTVRSFGQLVSDLDDEGINRILTCIYVCTTSHDFMKNTSSEFKFRLFQKVSEQAIRFLERKKSHEDILGIVNGLQIPSSAKLPFAYNIEVKKDPKVALRILEDHKNRKDGFTSDMVKFIERGILENREKTEFEKLKLFNEFRTNLLASGYDVHFNKNNVIIIIKMIIQASKKEDKPKLIKVIKALGKQQKLPPFVISKWVKQAGVS</sequence>
<comment type="caution">
    <text evidence="1">The sequence shown here is derived from an EMBL/GenBank/DDBJ whole genome shotgun (WGS) entry which is preliminary data.</text>
</comment>
<name>A0ACA9Y1K8_9ASCO</name>
<accession>A0ACA9Y1K8</accession>
<gene>
    <name evidence="1" type="ORF">CLIB1444_01S15236</name>
</gene>
<reference evidence="1" key="1">
    <citation type="submission" date="2022-06" db="EMBL/GenBank/DDBJ databases">
        <authorList>
            <person name="Legras J.-L."/>
            <person name="Devillers H."/>
            <person name="Grondin C."/>
        </authorList>
    </citation>
    <scope>NUCLEOTIDE SEQUENCE</scope>
    <source>
        <strain evidence="1">CLIB 1444</strain>
    </source>
</reference>
<evidence type="ECO:0000313" key="2">
    <source>
        <dbReference type="Proteomes" id="UP001152531"/>
    </source>
</evidence>
<dbReference type="Proteomes" id="UP001152531">
    <property type="component" value="Unassembled WGS sequence"/>
</dbReference>
<proteinExistence type="predicted"/>
<keyword evidence="2" id="KW-1185">Reference proteome</keyword>